<evidence type="ECO:0000259" key="2">
    <source>
        <dbReference type="Pfam" id="PF11396"/>
    </source>
</evidence>
<gene>
    <name evidence="3" type="ORF">SAMN05421877_110136</name>
</gene>
<reference evidence="4" key="1">
    <citation type="submission" date="2016-10" db="EMBL/GenBank/DDBJ databases">
        <authorList>
            <person name="Varghese N."/>
            <person name="Submissions S."/>
        </authorList>
    </citation>
    <scope>NUCLEOTIDE SEQUENCE [LARGE SCALE GENOMIC DNA]</scope>
    <source>
        <strain evidence="4">DSM 22361</strain>
    </source>
</reference>
<dbReference type="Proteomes" id="UP000236731">
    <property type="component" value="Unassembled WGS sequence"/>
</dbReference>
<organism evidence="3 4">
    <name type="scientific">Sphingobacterium lactis</name>
    <dbReference type="NCBI Taxonomy" id="797291"/>
    <lineage>
        <taxon>Bacteria</taxon>
        <taxon>Pseudomonadati</taxon>
        <taxon>Bacteroidota</taxon>
        <taxon>Sphingobacteriia</taxon>
        <taxon>Sphingobacteriales</taxon>
        <taxon>Sphingobacteriaceae</taxon>
        <taxon>Sphingobacterium</taxon>
    </lineage>
</organism>
<dbReference type="Pfam" id="PF11396">
    <property type="entry name" value="PepSY_like"/>
    <property type="match status" value="1"/>
</dbReference>
<evidence type="ECO:0000256" key="1">
    <source>
        <dbReference type="SAM" id="SignalP"/>
    </source>
</evidence>
<dbReference type="SUPFAM" id="SSF160574">
    <property type="entry name" value="BT0923-like"/>
    <property type="match status" value="1"/>
</dbReference>
<protein>
    <submittedName>
        <fullName evidence="3">Putative beta-lactamase-inhibitor-like, PepSY-like</fullName>
    </submittedName>
</protein>
<dbReference type="Gene3D" id="3.40.1420.30">
    <property type="match status" value="1"/>
</dbReference>
<sequence length="150" mass="16647">MKKLLLSLVVLFSVTALFVSCDDKETVVAEGELPQTAKTFLNANFNGVKILSVVEEKEGLTGKEYDVLLDNGIEVKFDKNGDWLDIEAQNNANAIPDNVVPKAILDYVKANYKNAGINSLEKERHGFDVELTNGLDLEFDKDGKFIRINP</sequence>
<feature type="domain" description="Putative beta-lactamase-inhibitor-like PepSY-like" evidence="2">
    <location>
        <begin position="63"/>
        <end position="146"/>
    </location>
</feature>
<keyword evidence="4" id="KW-1185">Reference proteome</keyword>
<keyword evidence="1" id="KW-0732">Signal</keyword>
<feature type="chain" id="PRO_5009293939" evidence="1">
    <location>
        <begin position="22"/>
        <end position="150"/>
    </location>
</feature>
<dbReference type="OrthoDB" id="710080at2"/>
<dbReference type="EMBL" id="FNUT01000010">
    <property type="protein sequence ID" value="SEG60667.1"/>
    <property type="molecule type" value="Genomic_DNA"/>
</dbReference>
<accession>A0A1H6BJX3</accession>
<evidence type="ECO:0000313" key="3">
    <source>
        <dbReference type="EMBL" id="SEG60667.1"/>
    </source>
</evidence>
<dbReference type="RefSeq" id="WP_103907257.1">
    <property type="nucleotide sequence ID" value="NZ_CP049246.1"/>
</dbReference>
<dbReference type="InterPro" id="IPR021533">
    <property type="entry name" value="PepSY-like"/>
</dbReference>
<name>A0A1H6BJX3_9SPHI</name>
<evidence type="ECO:0000313" key="4">
    <source>
        <dbReference type="Proteomes" id="UP000236731"/>
    </source>
</evidence>
<dbReference type="PROSITE" id="PS51257">
    <property type="entry name" value="PROKAR_LIPOPROTEIN"/>
    <property type="match status" value="1"/>
</dbReference>
<proteinExistence type="predicted"/>
<feature type="signal peptide" evidence="1">
    <location>
        <begin position="1"/>
        <end position="21"/>
    </location>
</feature>
<dbReference type="AlphaFoldDB" id="A0A1H6BJX3"/>